<sequence>MASQSIPGPIVSQPSSPTLVGTRERRAKMGTSFEEERQPSIQVMDRLEHSIDEDQEESSEKKKRKTKRNSIRIIITRVFSAILVIADCVSDWLQYFEINTTLLPEAKSIVQRSFGSSPQASNQTCTSKSDVGAQFMYFTIAGTGGSLIQLANIIFQIYSEVEYLKKKKNKQFSEDNDGTPKKLLDGRTETLYSLLFIEIPQGILLLKYHDACLPSFGLKASKKDKRRVKQRILAVVNGGIALLNNAFRYITCSKCCEEDIEDTTCGWCRVAIGKYIECFRCVVCSGSSKAKSKKPSGKCGGSFCSLLTCFFPCLGFFTRYESPMLCGICGKKCIIDKRKCSTEPWSYKLSLCGFCYCHYCPLVDTDDPEGGGQKCCDVTGGSLWNRYECPMLCCICGNKCVIDNCKCSTEPWSYKLSLCGLCNFHLCPPLMIPEGGGQKCCDVTSGLCKCSDGTCFDGTIGCCECSIGKCCDATGLSCNSSDGKCAVTIGCCEWSTGNCCAGKGTCLKCPERKPREPSDGCKCFDGKCCDDPSECFKSSYGKCCGGSDDLMKCSNACSNPFDYEPLACNVRLALIVNIGYLVLLNSVLAYAEDMEIDIPKIYQYFGELIGPMVQDGSVPLSFLKEACQPLKESGKAGILVAEILHDASDREGHKKVGDLWKKSGLEWSDFVPEDQITQFLKDKKLEFTTRDGSTPTTPTVRMPLERIQENLQDLVVEKVVRNEEIFDWIEANLDDFTTKDKKFIRALMTAVCSSAITGRGNSAKVDATRITARGVILQKYLDHQAEFELQALYALQALVHKLEHPPGVLRTLFDTLYDEDIISEDAFNQWEASKDPAEQEGKGVAMKQVVQFFTWLREADDEVDS</sequence>
<dbReference type="InterPro" id="IPR016024">
    <property type="entry name" value="ARM-type_fold"/>
</dbReference>
<keyword evidence="6" id="KW-1185">Reference proteome</keyword>
<feature type="domain" description="W2" evidence="4">
    <location>
        <begin position="693"/>
        <end position="865"/>
    </location>
</feature>
<evidence type="ECO:0000256" key="1">
    <source>
        <dbReference type="ARBA" id="ARBA00022845"/>
    </source>
</evidence>
<feature type="region of interest" description="Disordered" evidence="2">
    <location>
        <begin position="1"/>
        <end position="66"/>
    </location>
</feature>
<dbReference type="FunFam" id="1.25.40.180:FF:000002">
    <property type="entry name" value="Eukaryotic translation initiation factor 4 gamma, 3, putative"/>
    <property type="match status" value="1"/>
</dbReference>
<evidence type="ECO:0000259" key="4">
    <source>
        <dbReference type="PROSITE" id="PS51363"/>
    </source>
</evidence>
<dbReference type="AlphaFoldDB" id="A0A8S3T185"/>
<name>A0A8S3T185_MYTED</name>
<reference evidence="5" key="1">
    <citation type="submission" date="2021-03" db="EMBL/GenBank/DDBJ databases">
        <authorList>
            <person name="Bekaert M."/>
        </authorList>
    </citation>
    <scope>NUCLEOTIDE SEQUENCE</scope>
</reference>
<accession>A0A8S3T185</accession>
<dbReference type="GO" id="GO:0006417">
    <property type="term" value="P:regulation of translation"/>
    <property type="evidence" value="ECO:0007669"/>
    <property type="project" value="UniProtKB-KW"/>
</dbReference>
<keyword evidence="3" id="KW-0812">Transmembrane</keyword>
<keyword evidence="1" id="KW-0810">Translation regulation</keyword>
<evidence type="ECO:0000256" key="2">
    <source>
        <dbReference type="SAM" id="MobiDB-lite"/>
    </source>
</evidence>
<gene>
    <name evidence="5" type="ORF">MEDL_40144</name>
</gene>
<dbReference type="GO" id="GO:0016281">
    <property type="term" value="C:eukaryotic translation initiation factor 4F complex"/>
    <property type="evidence" value="ECO:0007669"/>
    <property type="project" value="TreeGrafter"/>
</dbReference>
<evidence type="ECO:0000313" key="5">
    <source>
        <dbReference type="EMBL" id="CAG2227094.1"/>
    </source>
</evidence>
<protein>
    <submittedName>
        <fullName evidence="5">EIF4G</fullName>
    </submittedName>
</protein>
<proteinExistence type="predicted"/>
<dbReference type="PANTHER" id="PTHR23253">
    <property type="entry name" value="EUKARYOTIC TRANSLATION INITIATION FACTOR 4 GAMMA"/>
    <property type="match status" value="1"/>
</dbReference>
<feature type="transmembrane region" description="Helical" evidence="3">
    <location>
        <begin position="71"/>
        <end position="93"/>
    </location>
</feature>
<dbReference type="Pfam" id="PF02020">
    <property type="entry name" value="W2"/>
    <property type="match status" value="1"/>
</dbReference>
<feature type="transmembrane region" description="Helical" evidence="3">
    <location>
        <begin position="135"/>
        <end position="158"/>
    </location>
</feature>
<dbReference type="OrthoDB" id="514777at2759"/>
<evidence type="ECO:0000256" key="3">
    <source>
        <dbReference type="SAM" id="Phobius"/>
    </source>
</evidence>
<dbReference type="EMBL" id="CAJPWZ010001948">
    <property type="protein sequence ID" value="CAG2227094.1"/>
    <property type="molecule type" value="Genomic_DNA"/>
</dbReference>
<organism evidence="5 6">
    <name type="scientific">Mytilus edulis</name>
    <name type="common">Blue mussel</name>
    <dbReference type="NCBI Taxonomy" id="6550"/>
    <lineage>
        <taxon>Eukaryota</taxon>
        <taxon>Metazoa</taxon>
        <taxon>Spiralia</taxon>
        <taxon>Lophotrochozoa</taxon>
        <taxon>Mollusca</taxon>
        <taxon>Bivalvia</taxon>
        <taxon>Autobranchia</taxon>
        <taxon>Pteriomorphia</taxon>
        <taxon>Mytilida</taxon>
        <taxon>Mytiloidea</taxon>
        <taxon>Mytilidae</taxon>
        <taxon>Mytilinae</taxon>
        <taxon>Mytilus</taxon>
    </lineage>
</organism>
<dbReference type="CDD" id="cd11559">
    <property type="entry name" value="W2_eIF4G1_like"/>
    <property type="match status" value="1"/>
</dbReference>
<keyword evidence="3" id="KW-1133">Transmembrane helix</keyword>
<dbReference type="PROSITE" id="PS51363">
    <property type="entry name" value="W2"/>
    <property type="match status" value="1"/>
</dbReference>
<dbReference type="SMART" id="SM00515">
    <property type="entry name" value="eIF5C"/>
    <property type="match status" value="1"/>
</dbReference>
<dbReference type="GO" id="GO:0003743">
    <property type="term" value="F:translation initiation factor activity"/>
    <property type="evidence" value="ECO:0007669"/>
    <property type="project" value="TreeGrafter"/>
</dbReference>
<dbReference type="GO" id="GO:0003729">
    <property type="term" value="F:mRNA binding"/>
    <property type="evidence" value="ECO:0007669"/>
    <property type="project" value="TreeGrafter"/>
</dbReference>
<dbReference type="SUPFAM" id="SSF48371">
    <property type="entry name" value="ARM repeat"/>
    <property type="match status" value="2"/>
</dbReference>
<dbReference type="InterPro" id="IPR003307">
    <property type="entry name" value="W2_domain"/>
</dbReference>
<feature type="compositionally biased region" description="Polar residues" evidence="2">
    <location>
        <begin position="1"/>
        <end position="19"/>
    </location>
</feature>
<dbReference type="Proteomes" id="UP000683360">
    <property type="component" value="Unassembled WGS sequence"/>
</dbReference>
<dbReference type="Gene3D" id="1.25.40.180">
    <property type="match status" value="2"/>
</dbReference>
<keyword evidence="3" id="KW-0472">Membrane</keyword>
<comment type="caution">
    <text evidence="5">The sequence shown here is derived from an EMBL/GenBank/DDBJ whole genome shotgun (WGS) entry which is preliminary data.</text>
</comment>
<evidence type="ECO:0000313" key="6">
    <source>
        <dbReference type="Proteomes" id="UP000683360"/>
    </source>
</evidence>
<dbReference type="PANTHER" id="PTHR23253:SF78">
    <property type="entry name" value="EUKARYOTIC TRANSLATION INITIATION FACTOR 4G1, ISOFORM B-RELATED"/>
    <property type="match status" value="1"/>
</dbReference>